<reference evidence="9" key="1">
    <citation type="journal article" date="2019" name="Int. J. Syst. Evol. Microbiol.">
        <title>The Global Catalogue of Microorganisms (GCM) 10K type strain sequencing project: providing services to taxonomists for standard genome sequencing and annotation.</title>
        <authorList>
            <consortium name="The Broad Institute Genomics Platform"/>
            <consortium name="The Broad Institute Genome Sequencing Center for Infectious Disease"/>
            <person name="Wu L."/>
            <person name="Ma J."/>
        </authorList>
    </citation>
    <scope>NUCLEOTIDE SEQUENCE [LARGE SCALE GENOMIC DNA]</scope>
    <source>
        <strain evidence="9">CGMCC 1.16031</strain>
    </source>
</reference>
<gene>
    <name evidence="8" type="ORF">ACFP85_02465</name>
</gene>
<dbReference type="Pfam" id="PF03994">
    <property type="entry name" value="DUF350"/>
    <property type="match status" value="1"/>
</dbReference>
<keyword evidence="4 7" id="KW-0812">Transmembrane</keyword>
<proteinExistence type="inferred from homology"/>
<feature type="transmembrane region" description="Helical" evidence="7">
    <location>
        <begin position="6"/>
        <end position="32"/>
    </location>
</feature>
<evidence type="ECO:0000256" key="7">
    <source>
        <dbReference type="SAM" id="Phobius"/>
    </source>
</evidence>
<comment type="caution">
    <text evidence="8">The sequence shown here is derived from an EMBL/GenBank/DDBJ whole genome shotgun (WGS) entry which is preliminary data.</text>
</comment>
<keyword evidence="5 7" id="KW-1133">Transmembrane helix</keyword>
<evidence type="ECO:0000256" key="3">
    <source>
        <dbReference type="ARBA" id="ARBA00022475"/>
    </source>
</evidence>
<dbReference type="EMBL" id="JBHSUS010000001">
    <property type="protein sequence ID" value="MFC6439016.1"/>
    <property type="molecule type" value="Genomic_DNA"/>
</dbReference>
<dbReference type="RefSeq" id="WP_131259119.1">
    <property type="nucleotide sequence ID" value="NZ_JBHSUS010000001.1"/>
</dbReference>
<keyword evidence="9" id="KW-1185">Reference proteome</keyword>
<comment type="similarity">
    <text evidence="2">Belongs to the UPF0719 family.</text>
</comment>
<name>A0ABW1XHN2_9ALTE</name>
<keyword evidence="6 7" id="KW-0472">Membrane</keyword>
<evidence type="ECO:0000256" key="5">
    <source>
        <dbReference type="ARBA" id="ARBA00022989"/>
    </source>
</evidence>
<evidence type="ECO:0000313" key="8">
    <source>
        <dbReference type="EMBL" id="MFC6439016.1"/>
    </source>
</evidence>
<feature type="transmembrane region" description="Helical" evidence="7">
    <location>
        <begin position="53"/>
        <end position="74"/>
    </location>
</feature>
<organism evidence="8 9">
    <name type="scientific">Pseudobowmanella zhangzhouensis</name>
    <dbReference type="NCBI Taxonomy" id="1537679"/>
    <lineage>
        <taxon>Bacteria</taxon>
        <taxon>Pseudomonadati</taxon>
        <taxon>Pseudomonadota</taxon>
        <taxon>Gammaproteobacteria</taxon>
        <taxon>Alteromonadales</taxon>
        <taxon>Alteromonadaceae</taxon>
    </lineage>
</organism>
<accession>A0ABW1XHN2</accession>
<dbReference type="InterPro" id="IPR007140">
    <property type="entry name" value="DUF350"/>
</dbReference>
<evidence type="ECO:0000256" key="1">
    <source>
        <dbReference type="ARBA" id="ARBA00004651"/>
    </source>
</evidence>
<keyword evidence="3" id="KW-1003">Cell membrane</keyword>
<sequence>MQWDLILASLINLSVNLLYTLVALFIAVVALITIDRKLLKNIDIQEELKNKNIAVAIFASSIMLFVALIISFGFKG</sequence>
<evidence type="ECO:0000256" key="4">
    <source>
        <dbReference type="ARBA" id="ARBA00022692"/>
    </source>
</evidence>
<protein>
    <submittedName>
        <fullName evidence="8">DUF350 domain-containing protein</fullName>
    </submittedName>
</protein>
<dbReference type="Proteomes" id="UP001596364">
    <property type="component" value="Unassembled WGS sequence"/>
</dbReference>
<comment type="subcellular location">
    <subcellularLocation>
        <location evidence="1">Cell membrane</location>
        <topology evidence="1">Multi-pass membrane protein</topology>
    </subcellularLocation>
</comment>
<evidence type="ECO:0000313" key="9">
    <source>
        <dbReference type="Proteomes" id="UP001596364"/>
    </source>
</evidence>
<evidence type="ECO:0000256" key="6">
    <source>
        <dbReference type="ARBA" id="ARBA00023136"/>
    </source>
</evidence>
<evidence type="ECO:0000256" key="2">
    <source>
        <dbReference type="ARBA" id="ARBA00005779"/>
    </source>
</evidence>